<dbReference type="EMBL" id="CP139368">
    <property type="protein sequence ID" value="WPR88304.1"/>
    <property type="molecule type" value="Genomic_DNA"/>
</dbReference>
<name>A0ABZ0SGQ4_9MICO</name>
<evidence type="ECO:0000256" key="1">
    <source>
        <dbReference type="ARBA" id="ARBA00006739"/>
    </source>
</evidence>
<dbReference type="SUPFAM" id="SSF53448">
    <property type="entry name" value="Nucleotide-diphospho-sugar transferases"/>
    <property type="match status" value="1"/>
</dbReference>
<dbReference type="PANTHER" id="PTHR43630">
    <property type="entry name" value="POLY-BETA-1,6-N-ACETYL-D-GLUCOSAMINE SYNTHASE"/>
    <property type="match status" value="1"/>
</dbReference>
<accession>A0ABZ0SGQ4</accession>
<gene>
    <name evidence="5" type="ORF">SM116_10970</name>
</gene>
<keyword evidence="2" id="KW-0328">Glycosyltransferase</keyword>
<evidence type="ECO:0000313" key="5">
    <source>
        <dbReference type="EMBL" id="WPR88304.1"/>
    </source>
</evidence>
<sequence length="240" mass="26158">MTDERVSVSVVIPARDDEVMLEACLTALSLQSDPVDEIIVVDNDSSDGTAATARSHAGVVVMTEPRRGITYARTTGFDAASSEVIARIDTDTMVTRGWAASIRRAFAADPDLAGLTGPAGFTRLSSGDHVVGRAAYAFGRTMHELIIGERPVMYGHNMALRRTAWAAIRDVVTSGDAAISEDLDVTLALLHSGQRIGHDPGMLVTIAVERTLRYRKLVAYHRTNRLTIAKYRRRPVRRGR</sequence>
<dbReference type="Pfam" id="PF00535">
    <property type="entry name" value="Glycos_transf_2"/>
    <property type="match status" value="1"/>
</dbReference>
<evidence type="ECO:0000259" key="4">
    <source>
        <dbReference type="Pfam" id="PF00535"/>
    </source>
</evidence>
<dbReference type="Gene3D" id="3.90.550.10">
    <property type="entry name" value="Spore Coat Polysaccharide Biosynthesis Protein SpsA, Chain A"/>
    <property type="match status" value="1"/>
</dbReference>
<feature type="domain" description="Glycosyltransferase 2-like" evidence="4">
    <location>
        <begin position="9"/>
        <end position="163"/>
    </location>
</feature>
<dbReference type="InterPro" id="IPR001173">
    <property type="entry name" value="Glyco_trans_2-like"/>
</dbReference>
<keyword evidence="3" id="KW-0808">Transferase</keyword>
<dbReference type="RefSeq" id="WP_320941024.1">
    <property type="nucleotide sequence ID" value="NZ_BAABEU010000010.1"/>
</dbReference>
<organism evidence="5 6">
    <name type="scientific">Microbacterium rhizosphaerae</name>
    <dbReference type="NCBI Taxonomy" id="1678237"/>
    <lineage>
        <taxon>Bacteria</taxon>
        <taxon>Bacillati</taxon>
        <taxon>Actinomycetota</taxon>
        <taxon>Actinomycetes</taxon>
        <taxon>Micrococcales</taxon>
        <taxon>Microbacteriaceae</taxon>
        <taxon>Microbacterium</taxon>
    </lineage>
</organism>
<evidence type="ECO:0000313" key="6">
    <source>
        <dbReference type="Proteomes" id="UP001323798"/>
    </source>
</evidence>
<keyword evidence="6" id="KW-1185">Reference proteome</keyword>
<evidence type="ECO:0000256" key="2">
    <source>
        <dbReference type="ARBA" id="ARBA00022676"/>
    </source>
</evidence>
<proteinExistence type="inferred from homology"/>
<protein>
    <submittedName>
        <fullName evidence="5">Glycosyltransferase family 2 protein</fullName>
    </submittedName>
</protein>
<dbReference type="InterPro" id="IPR029044">
    <property type="entry name" value="Nucleotide-diphossugar_trans"/>
</dbReference>
<comment type="similarity">
    <text evidence="1">Belongs to the glycosyltransferase 2 family.</text>
</comment>
<dbReference type="CDD" id="cd00761">
    <property type="entry name" value="Glyco_tranf_GTA_type"/>
    <property type="match status" value="1"/>
</dbReference>
<dbReference type="Proteomes" id="UP001323798">
    <property type="component" value="Chromosome"/>
</dbReference>
<dbReference type="PANTHER" id="PTHR43630:SF1">
    <property type="entry name" value="POLY-BETA-1,6-N-ACETYL-D-GLUCOSAMINE SYNTHASE"/>
    <property type="match status" value="1"/>
</dbReference>
<evidence type="ECO:0000256" key="3">
    <source>
        <dbReference type="ARBA" id="ARBA00022679"/>
    </source>
</evidence>
<reference evidence="5 6" key="1">
    <citation type="submission" date="2023-11" db="EMBL/GenBank/DDBJ databases">
        <title>Genome sequence of Microbacterium rhizosphaerae KACC 19337.</title>
        <authorList>
            <person name="Choi H."/>
            <person name="Kim S."/>
            <person name="Kim Y."/>
            <person name="Kwon S.-W."/>
            <person name="Heo J."/>
        </authorList>
    </citation>
    <scope>NUCLEOTIDE SEQUENCE [LARGE SCALE GENOMIC DNA]</scope>
    <source>
        <strain evidence="5 6">KACC 19337</strain>
    </source>
</reference>